<organism evidence="1 2">
    <name type="scientific">Phytopseudomonas flavescens</name>
    <dbReference type="NCBI Taxonomy" id="29435"/>
    <lineage>
        <taxon>Bacteria</taxon>
        <taxon>Pseudomonadati</taxon>
        <taxon>Pseudomonadota</taxon>
        <taxon>Gammaproteobacteria</taxon>
        <taxon>Pseudomonadales</taxon>
        <taxon>Pseudomonadaceae</taxon>
        <taxon>Phytopseudomonas</taxon>
    </lineage>
</organism>
<name>A0A1G7XRG3_9GAMM</name>
<accession>A0A1G7XRG3</accession>
<dbReference type="STRING" id="29435.SAMN05216588_101225"/>
<evidence type="ECO:0000313" key="2">
    <source>
        <dbReference type="Proteomes" id="UP000198606"/>
    </source>
</evidence>
<protein>
    <submittedName>
        <fullName evidence="1">Uncharacterized protein</fullName>
    </submittedName>
</protein>
<gene>
    <name evidence="1" type="ORF">SAMN05216588_101225</name>
</gene>
<proteinExistence type="predicted"/>
<sequence>MTSTATATTSKTTAKAAAKKRAVRPIYMVWRKVIDEQTGEMRMGLCADSSIDQFLCREREYRAGDQVRCEIKKARNVKFHRLVHALGRMVSEQVEKFHGLDAHTTIKKLQLDASVCCTYEAFDIPDLGRVMRQIPESISFDYMTEERFREFWRGICQHLIEKYWPGLTEEAIEQMTGLMPGEREQ</sequence>
<dbReference type="AlphaFoldDB" id="A0A1G7XRG3"/>
<dbReference type="EMBL" id="FNDG01000001">
    <property type="protein sequence ID" value="SDG86300.1"/>
    <property type="molecule type" value="Genomic_DNA"/>
</dbReference>
<evidence type="ECO:0000313" key="1">
    <source>
        <dbReference type="EMBL" id="SDG86300.1"/>
    </source>
</evidence>
<dbReference type="Proteomes" id="UP000198606">
    <property type="component" value="Unassembled WGS sequence"/>
</dbReference>
<reference evidence="1 2" key="1">
    <citation type="submission" date="2016-10" db="EMBL/GenBank/DDBJ databases">
        <authorList>
            <person name="de Groot N.N."/>
        </authorList>
    </citation>
    <scope>NUCLEOTIDE SEQUENCE [LARGE SCALE GENOMIC DNA]</scope>
    <source>
        <strain evidence="1 2">LMG 18387</strain>
    </source>
</reference>